<dbReference type="RefSeq" id="WP_201078676.1">
    <property type="nucleotide sequence ID" value="NZ_CP067420.1"/>
</dbReference>
<evidence type="ECO:0000259" key="1">
    <source>
        <dbReference type="Pfam" id="PF00857"/>
    </source>
</evidence>
<proteinExistence type="predicted"/>
<evidence type="ECO:0000313" key="3">
    <source>
        <dbReference type="Proteomes" id="UP000595197"/>
    </source>
</evidence>
<evidence type="ECO:0000313" key="2">
    <source>
        <dbReference type="EMBL" id="QQP91104.1"/>
    </source>
</evidence>
<protein>
    <submittedName>
        <fullName evidence="2">Isochorismatase family protein</fullName>
    </submittedName>
</protein>
<dbReference type="Gene3D" id="3.40.50.850">
    <property type="entry name" value="Isochorismatase-like"/>
    <property type="match status" value="1"/>
</dbReference>
<sequence>MPDTLFLQTLPIALGRFDPASKPTGLVIVDEVHGFCTVGCGPLAPASPNAQVDRMVTETVGLARRFEAEGWPTLAFLDTHVPGKPEPPYPPHCEIGTGQENLVGELEWLADSPAATLIRKDCINGFIGAIGPDGRNRLLDWITGNRLKAVLAVGICTDICVMDFVLTLLSARNHGMAGDLEDIVVYEPGCATYDLPLAVARDLGLPDTAAHPQAETHHMGLYVMASRGAVLAGELAWSCPRSGPSARDS</sequence>
<dbReference type="PANTHER" id="PTHR47297">
    <property type="match status" value="1"/>
</dbReference>
<dbReference type="EMBL" id="CP067420">
    <property type="protein sequence ID" value="QQP91104.1"/>
    <property type="molecule type" value="Genomic_DNA"/>
</dbReference>
<dbReference type="Pfam" id="PF00857">
    <property type="entry name" value="Isochorismatase"/>
    <property type="match status" value="1"/>
</dbReference>
<keyword evidence="3" id="KW-1185">Reference proteome</keyword>
<dbReference type="Proteomes" id="UP000595197">
    <property type="component" value="Chromosome"/>
</dbReference>
<dbReference type="SUPFAM" id="SSF52499">
    <property type="entry name" value="Isochorismatase-like hydrolases"/>
    <property type="match status" value="1"/>
</dbReference>
<reference evidence="2" key="1">
    <citation type="submission" date="2021-02" db="EMBL/GenBank/DDBJ databases">
        <title>Skermanella TT6 skin isolate.</title>
        <authorList>
            <person name="Lee K."/>
            <person name="Ganzorig M."/>
        </authorList>
    </citation>
    <scope>NUCLEOTIDE SEQUENCE</scope>
    <source>
        <strain evidence="2">TT6</strain>
    </source>
</reference>
<organism evidence="2 3">
    <name type="scientific">Skermanella cutis</name>
    <dbReference type="NCBI Taxonomy" id="2775420"/>
    <lineage>
        <taxon>Bacteria</taxon>
        <taxon>Pseudomonadati</taxon>
        <taxon>Pseudomonadota</taxon>
        <taxon>Alphaproteobacteria</taxon>
        <taxon>Rhodospirillales</taxon>
        <taxon>Azospirillaceae</taxon>
        <taxon>Skermanella</taxon>
    </lineage>
</organism>
<dbReference type="InterPro" id="IPR044717">
    <property type="entry name" value="NIC1"/>
</dbReference>
<dbReference type="InterPro" id="IPR000868">
    <property type="entry name" value="Isochorismatase-like_dom"/>
</dbReference>
<gene>
    <name evidence="2" type="ORF">IGS68_07810</name>
</gene>
<feature type="domain" description="Isochorismatase-like" evidence="1">
    <location>
        <begin position="25"/>
        <end position="194"/>
    </location>
</feature>
<dbReference type="PANTHER" id="PTHR47297:SF2">
    <property type="entry name" value="OS02G0606800 PROTEIN"/>
    <property type="match status" value="1"/>
</dbReference>
<dbReference type="InterPro" id="IPR036380">
    <property type="entry name" value="Isochorismatase-like_sf"/>
</dbReference>
<name>A0ABX7B9Q1_9PROT</name>
<accession>A0ABX7B9Q1</accession>